<evidence type="ECO:0000256" key="7">
    <source>
        <dbReference type="ARBA" id="ARBA00022946"/>
    </source>
</evidence>
<evidence type="ECO:0000313" key="17">
    <source>
        <dbReference type="Proteomes" id="UP000092461"/>
    </source>
</evidence>
<dbReference type="Gene3D" id="3.40.50.11610">
    <property type="entry name" value="Multifunctional 2-oxoglutarate metabolism enzyme, C-terminal domain"/>
    <property type="match status" value="1"/>
</dbReference>
<dbReference type="EnsemblMetazoa" id="LLOJ000800-RA">
    <property type="protein sequence ID" value="LLOJ000800-PA"/>
    <property type="gene ID" value="LLOJ000800"/>
</dbReference>
<keyword evidence="12" id="KW-0539">Nucleus</keyword>
<dbReference type="Gene3D" id="3.40.50.970">
    <property type="match status" value="1"/>
</dbReference>
<dbReference type="GO" id="GO:0016624">
    <property type="term" value="F:oxidoreductase activity, acting on the aldehyde or oxo group of donors, disulfide as acceptor"/>
    <property type="evidence" value="ECO:0007669"/>
    <property type="project" value="InterPro"/>
</dbReference>
<evidence type="ECO:0000256" key="2">
    <source>
        <dbReference type="ARBA" id="ARBA00004575"/>
    </source>
</evidence>
<dbReference type="Pfam" id="PF10225">
    <property type="entry name" value="NEMP"/>
    <property type="match status" value="1"/>
</dbReference>
<keyword evidence="6" id="KW-0732">Signal</keyword>
<protein>
    <recommendedName>
        <fullName evidence="15">Transketolase-like pyrimidine-binding domain-containing protein</fullName>
    </recommendedName>
</protein>
<dbReference type="Pfam" id="PF00676">
    <property type="entry name" value="E1_dh"/>
    <property type="match status" value="1"/>
</dbReference>
<dbReference type="CDD" id="cd06174">
    <property type="entry name" value="MFS"/>
    <property type="match status" value="1"/>
</dbReference>
<organism evidence="16 17">
    <name type="scientific">Lutzomyia longipalpis</name>
    <name type="common">Sand fly</name>
    <dbReference type="NCBI Taxonomy" id="7200"/>
    <lineage>
        <taxon>Eukaryota</taxon>
        <taxon>Metazoa</taxon>
        <taxon>Ecdysozoa</taxon>
        <taxon>Arthropoda</taxon>
        <taxon>Hexapoda</taxon>
        <taxon>Insecta</taxon>
        <taxon>Pterygota</taxon>
        <taxon>Neoptera</taxon>
        <taxon>Endopterygota</taxon>
        <taxon>Diptera</taxon>
        <taxon>Nematocera</taxon>
        <taxon>Psychodoidea</taxon>
        <taxon>Psychodidae</taxon>
        <taxon>Lutzomyia</taxon>
        <taxon>Lutzomyia</taxon>
    </lineage>
</organism>
<dbReference type="InterPro" id="IPR019358">
    <property type="entry name" value="NEMP_fam"/>
</dbReference>
<proteinExistence type="inferred from homology"/>
<dbReference type="Pfam" id="PF02779">
    <property type="entry name" value="Transket_pyr"/>
    <property type="match status" value="1"/>
</dbReference>
<feature type="transmembrane region" description="Helical" evidence="14">
    <location>
        <begin position="999"/>
        <end position="1020"/>
    </location>
</feature>
<keyword evidence="17" id="KW-1185">Reference proteome</keyword>
<dbReference type="VEuPathDB" id="VectorBase:LLONM1_009523"/>
<dbReference type="InterPro" id="IPR031717">
    <property type="entry name" value="ODO-1/KGD_C"/>
</dbReference>
<evidence type="ECO:0000256" key="8">
    <source>
        <dbReference type="ARBA" id="ARBA00022989"/>
    </source>
</evidence>
<feature type="transmembrane region" description="Helical" evidence="14">
    <location>
        <begin position="974"/>
        <end position="993"/>
    </location>
</feature>
<keyword evidence="7" id="KW-0809">Transit peptide</keyword>
<dbReference type="InterPro" id="IPR042179">
    <property type="entry name" value="KGD_C_sf"/>
</dbReference>
<evidence type="ECO:0000313" key="16">
    <source>
        <dbReference type="EnsemblMetazoa" id="LLOJ000800-PA"/>
    </source>
</evidence>
<dbReference type="SMART" id="SM00861">
    <property type="entry name" value="Transket_pyr"/>
    <property type="match status" value="1"/>
</dbReference>
<dbReference type="NCBIfam" id="NF006914">
    <property type="entry name" value="PRK09404.1"/>
    <property type="match status" value="1"/>
</dbReference>
<dbReference type="FunFam" id="1.10.287.1150:FF:000011">
    <property type="entry name" value="2-oxoglutarate dehydrogenase E1 component DHKTD1"/>
    <property type="match status" value="1"/>
</dbReference>
<evidence type="ECO:0000259" key="15">
    <source>
        <dbReference type="SMART" id="SM00861"/>
    </source>
</evidence>
<dbReference type="InterPro" id="IPR011603">
    <property type="entry name" value="2oxoglutarate_DH_E1"/>
</dbReference>
<dbReference type="PANTHER" id="PTHR23152">
    <property type="entry name" value="2-OXOGLUTARATE DEHYDROGENASE"/>
    <property type="match status" value="1"/>
</dbReference>
<evidence type="ECO:0000256" key="5">
    <source>
        <dbReference type="ARBA" id="ARBA00022692"/>
    </source>
</evidence>
<keyword evidence="11 14" id="KW-0472">Membrane</keyword>
<dbReference type="InterPro" id="IPR001017">
    <property type="entry name" value="DH_E1"/>
</dbReference>
<keyword evidence="8 14" id="KW-1133">Transmembrane helix</keyword>
<reference evidence="16" key="1">
    <citation type="submission" date="2020-05" db="UniProtKB">
        <authorList>
            <consortium name="EnsemblMetazoa"/>
        </authorList>
    </citation>
    <scope>IDENTIFICATION</scope>
    <source>
        <strain evidence="16">Jacobina</strain>
    </source>
</reference>
<feature type="transmembrane region" description="Helical" evidence="14">
    <location>
        <begin position="1061"/>
        <end position="1079"/>
    </location>
</feature>
<evidence type="ECO:0000256" key="4">
    <source>
        <dbReference type="ARBA" id="ARBA00006936"/>
    </source>
</evidence>
<evidence type="ECO:0000256" key="13">
    <source>
        <dbReference type="SAM" id="MobiDB-lite"/>
    </source>
</evidence>
<evidence type="ECO:0000256" key="9">
    <source>
        <dbReference type="ARBA" id="ARBA00023002"/>
    </source>
</evidence>
<evidence type="ECO:0000256" key="1">
    <source>
        <dbReference type="ARBA" id="ARBA00001964"/>
    </source>
</evidence>
<evidence type="ECO:0000256" key="10">
    <source>
        <dbReference type="ARBA" id="ARBA00023052"/>
    </source>
</evidence>
<keyword evidence="9" id="KW-0560">Oxidoreductase</keyword>
<comment type="cofactor">
    <cofactor evidence="1">
        <name>thiamine diphosphate</name>
        <dbReference type="ChEBI" id="CHEBI:58937"/>
    </cofactor>
</comment>
<evidence type="ECO:0000256" key="3">
    <source>
        <dbReference type="ARBA" id="ARBA00005748"/>
    </source>
</evidence>
<evidence type="ECO:0000256" key="14">
    <source>
        <dbReference type="SAM" id="Phobius"/>
    </source>
</evidence>
<dbReference type="GO" id="GO:0005637">
    <property type="term" value="C:nuclear inner membrane"/>
    <property type="evidence" value="ECO:0007669"/>
    <property type="project" value="UniProtKB-SubCell"/>
</dbReference>
<dbReference type="SUPFAM" id="SSF52518">
    <property type="entry name" value="Thiamin diphosphate-binding fold (THDP-binding)"/>
    <property type="match status" value="2"/>
</dbReference>
<comment type="similarity">
    <text evidence="4">Belongs to the alpha-ketoglutarate dehydrogenase family.</text>
</comment>
<dbReference type="VEuPathDB" id="VectorBase:LLOJ000800"/>
<feature type="compositionally biased region" description="Acidic residues" evidence="13">
    <location>
        <begin position="1232"/>
        <end position="1243"/>
    </location>
</feature>
<dbReference type="Pfam" id="PF16870">
    <property type="entry name" value="OxoGdeHyase_C"/>
    <property type="match status" value="1"/>
</dbReference>
<comment type="subcellular location">
    <subcellularLocation>
        <location evidence="2">Nucleus inner membrane</location>
        <topology evidence="2">Multi-pass membrane protein</topology>
        <orientation evidence="2">Nucleoplasmic side</orientation>
    </subcellularLocation>
</comment>
<keyword evidence="10" id="KW-0786">Thiamine pyrophosphate</keyword>
<dbReference type="EMBL" id="AJWK01003181">
    <property type="status" value="NOT_ANNOTATED_CDS"/>
    <property type="molecule type" value="Genomic_DNA"/>
</dbReference>
<dbReference type="InterPro" id="IPR005475">
    <property type="entry name" value="Transketolase-like_Pyr-bd"/>
</dbReference>
<dbReference type="InterPro" id="IPR029061">
    <property type="entry name" value="THDP-binding"/>
</dbReference>
<comment type="similarity">
    <text evidence="3">Belongs to the NEMP family.</text>
</comment>
<dbReference type="PANTHER" id="PTHR23152:SF4">
    <property type="entry name" value="2-OXOADIPATE DEHYDROGENASE COMPLEX COMPONENT E1"/>
    <property type="match status" value="1"/>
</dbReference>
<feature type="transmembrane region" description="Helical" evidence="14">
    <location>
        <begin position="1029"/>
        <end position="1049"/>
    </location>
</feature>
<evidence type="ECO:0000256" key="11">
    <source>
        <dbReference type="ARBA" id="ARBA00023136"/>
    </source>
</evidence>
<dbReference type="Gene3D" id="3.40.50.12470">
    <property type="match status" value="1"/>
</dbReference>
<accession>A0A1B0CA28</accession>
<evidence type="ECO:0000256" key="6">
    <source>
        <dbReference type="ARBA" id="ARBA00022729"/>
    </source>
</evidence>
<feature type="domain" description="Transketolase-like pyrimidine-binding" evidence="15">
    <location>
        <begin position="508"/>
        <end position="711"/>
    </location>
</feature>
<dbReference type="Gene3D" id="1.10.287.1150">
    <property type="entry name" value="TPP helical domain"/>
    <property type="match status" value="1"/>
</dbReference>
<feature type="region of interest" description="Disordered" evidence="13">
    <location>
        <begin position="1219"/>
        <end position="1287"/>
    </location>
</feature>
<dbReference type="VEuPathDB" id="VectorBase:LLONM1_003542"/>
<evidence type="ECO:0000256" key="12">
    <source>
        <dbReference type="ARBA" id="ARBA00023242"/>
    </source>
</evidence>
<sequence length="1287" mass="146811">MIRSNFPPLSLTLTRQFKVPEDVLSARNRHSNVYRWVEAYRSHGHNLAQVNPVDFTRKVQTFPELEFSRYGLSEMKEVETHGIISGLSGVMTIKDLENALKKIYCGSVGAEINHIGSEHKKEWLKENFERIRAKRLTKDERREIAELMIKSQNDIKHIVLGMPHRGKLNLLTIMLQTKPVKIFHKFKGNPEFPADAKAMCDIASHFHVAETLNVDGKEINFSMPHNPSHLEAVNPVSMGKTRSKQQSLRDGAFGEDDTKEFSSEALNLQLHGDAAFPGQGVNQECLFMTGTPHFDIGGTIHMIVNNQLGFTTPSDRGKSSQYCSDLAKSIDAPVFHVNVDDPEALTLITELAYEYQREFRSDVFIDLNCFRRWGHNELDDPTFTNPALYHIIHNRKSVPDKYTDYLVAENEMTQEEVNKIAKGHADFLTSELNRVNTYKPDNWYFRKQWSGMKQAGSEITVWDTGLDYSLLGYIGVKSVAYPENFAIHQHLEKTHVVGRIKKINDGRIDWATAEAMAFGSLMYQGHNVRLSGEDVGRGTFSHRHAMLVDQKTNEIHIPLNAMEGGLGGKLELANSLLSEEAVLGFEYGMAIDNPYNLIIWESQFGDFFNGAQIIFDTYICSGETKWMINNGLVVLLPHGYDGAASEHSSCRIERFLQMTDSSETQPDGDDINLQVINPTTPAQYFHALRRQIVRNFRKPLIVVSPKVLLRLSEAASVPDDFKPGTHFLPVIGDSSVNPSDVKKVILCSGKHYYNLRAERKNRDLKDVAIVRIESLCPFPVHELNSELDKYKNAKSFIWSQEEHRNMGAWSFVKPRFENLLARRIKYSGRYIAATPAVGVGSWHQQEAQYVNLYNVDFLEPGSSIEVNPGPPGRLGFSAPSMRIFCYRGRPKFALHLFHSVNFFLDIQEEDFVQYVGSTPEEVESHRDSQKSLFSFNLGFSKKRNLQVHPFNQTCVGIETFESYKISLHLIRFDLFKVLLLCIGTFILFSASRLSENALFYYICGVTLGICASFLLLVYFVSKLFPQRPLMWGMMVGGWGLGFVFGKWLLENLQMIFLSYQTYVFWYVAVMGFLSFVICYRYGPPKDQRSKNLIKWGLQMLAICIVYQCSHYTELAMAINVALVVIYYLPKGWIARGRSYYRRKFPPKRRLLTSEEFYEEGVRETTRALEELRQYCSSPECRQWRTVLRLKDPSRFASFMEGSSHLMDSEILDYETSQVDISDDENVNGGDGSENEISEDDSETEANREVANGFNRWNRSAANASDGRLSASILRARGRANKSHFQDD</sequence>
<dbReference type="Proteomes" id="UP000092461">
    <property type="component" value="Unassembled WGS sequence"/>
</dbReference>
<keyword evidence="5 14" id="KW-0812">Transmembrane</keyword>
<feature type="transmembrane region" description="Helical" evidence="14">
    <location>
        <begin position="1114"/>
        <end position="1133"/>
    </location>
</feature>
<dbReference type="GO" id="GO:0030976">
    <property type="term" value="F:thiamine pyrophosphate binding"/>
    <property type="evidence" value="ECO:0007669"/>
    <property type="project" value="InterPro"/>
</dbReference>
<name>A0A1B0CA28_LUTLO</name>